<dbReference type="Proteomes" id="UP001342631">
    <property type="component" value="Unassembled WGS sequence"/>
</dbReference>
<keyword evidence="3" id="KW-1185">Reference proteome</keyword>
<reference evidence="2 3" key="1">
    <citation type="journal article" date="2024" name="Arch. Microbiol.">
        <title>Corallococcus caeni sp. nov., a novel myxobacterium isolated from activated sludge.</title>
        <authorList>
            <person name="Tomita S."/>
            <person name="Nakai R."/>
            <person name="Kuroda K."/>
            <person name="Kurashita H."/>
            <person name="Hatamoto M."/>
            <person name="Yamaguchi T."/>
            <person name="Narihiro T."/>
        </authorList>
    </citation>
    <scope>NUCLEOTIDE SEQUENCE [LARGE SCALE GENOMIC DNA]</scope>
    <source>
        <strain evidence="2 3">NO1</strain>
    </source>
</reference>
<protein>
    <recommendedName>
        <fullName evidence="4">Ig-like domain-containing protein</fullName>
    </recommendedName>
</protein>
<evidence type="ECO:0000313" key="2">
    <source>
        <dbReference type="EMBL" id="GMU06426.1"/>
    </source>
</evidence>
<name>A0ABQ6QRF7_9BACT</name>
<feature type="signal peptide" evidence="1">
    <location>
        <begin position="1"/>
        <end position="22"/>
    </location>
</feature>
<evidence type="ECO:0000313" key="3">
    <source>
        <dbReference type="Proteomes" id="UP001342631"/>
    </source>
</evidence>
<gene>
    <name evidence="2" type="ORF">ASNO1_26790</name>
</gene>
<accession>A0ABQ6QRF7</accession>
<feature type="chain" id="PRO_5047244248" description="Ig-like domain-containing protein" evidence="1">
    <location>
        <begin position="23"/>
        <end position="333"/>
    </location>
</feature>
<evidence type="ECO:0008006" key="4">
    <source>
        <dbReference type="Google" id="ProtNLM"/>
    </source>
</evidence>
<dbReference type="RefSeq" id="WP_338277238.1">
    <property type="nucleotide sequence ID" value="NZ_BTTX01000002.1"/>
</dbReference>
<dbReference type="PROSITE" id="PS51257">
    <property type="entry name" value="PROKAR_LIPOPROTEIN"/>
    <property type="match status" value="1"/>
</dbReference>
<sequence>MKNEYNKSAFFWLLCHAVLLSACGPDFETNVTPEDLATQEQRTYGADLGRAIGSPVASRQTCGLANDFTPSCAYSAAPDVAYIWTAPWTANYTFTTQGSNFDTVLEVRPYNDTSTSFGCNDDANGGLQSSVTTHLTAGQTVYVIVDGYGASCGSAQVNITSDVHMLFGGMYGHRDNGNYINPYTGAMSCPSGYTSYQVLGQYNVDHNLYFCGRFADGSTEPVANFAGAFGWHSGGTYVNPITGGASCPDDFLTTSTLGTYNLDYEIRYCHRRHVSGTRDRYRFGGMYGYRNGGVYANPITGTTSCPNGFSAVRVLGTYNLDYEVVFCYRDMGP</sequence>
<keyword evidence="1" id="KW-0732">Signal</keyword>
<evidence type="ECO:0000256" key="1">
    <source>
        <dbReference type="SAM" id="SignalP"/>
    </source>
</evidence>
<proteinExistence type="predicted"/>
<comment type="caution">
    <text evidence="2">The sequence shown here is derived from an EMBL/GenBank/DDBJ whole genome shotgun (WGS) entry which is preliminary data.</text>
</comment>
<dbReference type="EMBL" id="BTTX01000002">
    <property type="protein sequence ID" value="GMU06426.1"/>
    <property type="molecule type" value="Genomic_DNA"/>
</dbReference>
<organism evidence="2 3">
    <name type="scientific">Corallococcus caeni</name>
    <dbReference type="NCBI Taxonomy" id="3082388"/>
    <lineage>
        <taxon>Bacteria</taxon>
        <taxon>Pseudomonadati</taxon>
        <taxon>Myxococcota</taxon>
        <taxon>Myxococcia</taxon>
        <taxon>Myxococcales</taxon>
        <taxon>Cystobacterineae</taxon>
        <taxon>Myxococcaceae</taxon>
        <taxon>Corallococcus</taxon>
    </lineage>
</organism>